<evidence type="ECO:0000256" key="9">
    <source>
        <dbReference type="NCBIfam" id="TIGR00152"/>
    </source>
</evidence>
<dbReference type="PANTHER" id="PTHR10695:SF46">
    <property type="entry name" value="BIFUNCTIONAL COENZYME A SYNTHASE-RELATED"/>
    <property type="match status" value="1"/>
</dbReference>
<proteinExistence type="inferred from homology"/>
<evidence type="ECO:0000256" key="2">
    <source>
        <dbReference type="ARBA" id="ARBA00022490"/>
    </source>
</evidence>
<evidence type="ECO:0000256" key="6">
    <source>
        <dbReference type="ARBA" id="ARBA00022840"/>
    </source>
</evidence>
<dbReference type="GO" id="GO:0005737">
    <property type="term" value="C:cytoplasm"/>
    <property type="evidence" value="ECO:0007669"/>
    <property type="project" value="UniProtKB-SubCell"/>
</dbReference>
<dbReference type="HAMAP" id="MF_00376">
    <property type="entry name" value="Dephospho_CoA_kinase"/>
    <property type="match status" value="1"/>
</dbReference>
<feature type="binding site" evidence="8">
    <location>
        <begin position="12"/>
        <end position="17"/>
    </location>
    <ligand>
        <name>ATP</name>
        <dbReference type="ChEBI" id="CHEBI:30616"/>
    </ligand>
</feature>
<evidence type="ECO:0000256" key="3">
    <source>
        <dbReference type="ARBA" id="ARBA00022679"/>
    </source>
</evidence>
<evidence type="ECO:0000256" key="7">
    <source>
        <dbReference type="ARBA" id="ARBA00022993"/>
    </source>
</evidence>
<comment type="subcellular location">
    <subcellularLocation>
        <location evidence="8">Cytoplasm</location>
    </subcellularLocation>
</comment>
<comment type="function">
    <text evidence="8">Catalyzes the phosphorylation of the 3'-hydroxyl group of dephosphocoenzyme A to form coenzyme A.</text>
</comment>
<keyword evidence="3 8" id="KW-0808">Transferase</keyword>
<sequence length="201" mass="22535">MALNVGLTGGIASGKSTVTRLFETYGVPIVDADIIAKDLVQPGRVAYQGILASFGEDIVLPNGELDRKKLKGIIFNDPSAKTRLEEIIHPAVNLEIRHQIQKLADEAYIIVDVPLLIEKNYQSYFDEILVVDCPYEQQLARVMLRDDISKAVAEKIINAQVSRDERLKFATYVIHNAGVLEALEKQVKALHNNFKDNRHEQ</sequence>
<keyword evidence="6 8" id="KW-0067">ATP-binding</keyword>
<evidence type="ECO:0000256" key="4">
    <source>
        <dbReference type="ARBA" id="ARBA00022741"/>
    </source>
</evidence>
<dbReference type="SUPFAM" id="SSF52540">
    <property type="entry name" value="P-loop containing nucleoside triphosphate hydrolases"/>
    <property type="match status" value="1"/>
</dbReference>
<comment type="pathway">
    <text evidence="8">Cofactor biosynthesis; coenzyme A biosynthesis; CoA from (R)-pantothenate: step 5/5.</text>
</comment>
<evidence type="ECO:0000256" key="8">
    <source>
        <dbReference type="HAMAP-Rule" id="MF_00376"/>
    </source>
</evidence>
<accession>A0A6S6SV09</accession>
<dbReference type="NCBIfam" id="TIGR00152">
    <property type="entry name" value="dephospho-CoA kinase"/>
    <property type="match status" value="1"/>
</dbReference>
<dbReference type="GO" id="GO:0005524">
    <property type="term" value="F:ATP binding"/>
    <property type="evidence" value="ECO:0007669"/>
    <property type="project" value="UniProtKB-UniRule"/>
</dbReference>
<dbReference type="UniPathway" id="UPA00241">
    <property type="reaction ID" value="UER00356"/>
</dbReference>
<dbReference type="Gene3D" id="3.40.50.300">
    <property type="entry name" value="P-loop containing nucleotide triphosphate hydrolases"/>
    <property type="match status" value="1"/>
</dbReference>
<dbReference type="EC" id="2.7.1.24" evidence="8 9"/>
<dbReference type="AlphaFoldDB" id="A0A6S6SV09"/>
<reference evidence="10" key="1">
    <citation type="submission" date="2020-01" db="EMBL/GenBank/DDBJ databases">
        <authorList>
            <person name="Meier V. D."/>
            <person name="Meier V D."/>
        </authorList>
    </citation>
    <scope>NUCLEOTIDE SEQUENCE</scope>
    <source>
        <strain evidence="10">HLG_WM_MAG_07</strain>
    </source>
</reference>
<dbReference type="Pfam" id="PF01121">
    <property type="entry name" value="CoaE"/>
    <property type="match status" value="1"/>
</dbReference>
<gene>
    <name evidence="8" type="primary">coaE</name>
    <name evidence="10" type="ORF">HELGO_WM13187</name>
</gene>
<protein>
    <recommendedName>
        <fullName evidence="8 9">Dephospho-CoA kinase</fullName>
        <ecNumber evidence="8 9">2.7.1.24</ecNumber>
    </recommendedName>
    <alternativeName>
        <fullName evidence="8">Dephosphocoenzyme A kinase</fullName>
    </alternativeName>
</protein>
<comment type="catalytic activity">
    <reaction evidence="8">
        <text>3'-dephospho-CoA + ATP = ADP + CoA + H(+)</text>
        <dbReference type="Rhea" id="RHEA:18245"/>
        <dbReference type="ChEBI" id="CHEBI:15378"/>
        <dbReference type="ChEBI" id="CHEBI:30616"/>
        <dbReference type="ChEBI" id="CHEBI:57287"/>
        <dbReference type="ChEBI" id="CHEBI:57328"/>
        <dbReference type="ChEBI" id="CHEBI:456216"/>
        <dbReference type="EC" id="2.7.1.24"/>
    </reaction>
</comment>
<keyword evidence="7 8" id="KW-0173">Coenzyme A biosynthesis</keyword>
<dbReference type="PROSITE" id="PS51219">
    <property type="entry name" value="DPCK"/>
    <property type="match status" value="1"/>
</dbReference>
<dbReference type="InterPro" id="IPR027417">
    <property type="entry name" value="P-loop_NTPase"/>
</dbReference>
<keyword evidence="5 8" id="KW-0418">Kinase</keyword>
<keyword evidence="4 8" id="KW-0547">Nucleotide-binding</keyword>
<dbReference type="EMBL" id="CACVAY010000040">
    <property type="protein sequence ID" value="CAA6809772.1"/>
    <property type="molecule type" value="Genomic_DNA"/>
</dbReference>
<comment type="similarity">
    <text evidence="1 8">Belongs to the CoaE family.</text>
</comment>
<name>A0A6S6SV09_9GAMM</name>
<dbReference type="InterPro" id="IPR001977">
    <property type="entry name" value="Depp_CoAkinase"/>
</dbReference>
<evidence type="ECO:0000256" key="5">
    <source>
        <dbReference type="ARBA" id="ARBA00022777"/>
    </source>
</evidence>
<organism evidence="10">
    <name type="scientific">uncultured Thiotrichaceae bacterium</name>
    <dbReference type="NCBI Taxonomy" id="298394"/>
    <lineage>
        <taxon>Bacteria</taxon>
        <taxon>Pseudomonadati</taxon>
        <taxon>Pseudomonadota</taxon>
        <taxon>Gammaproteobacteria</taxon>
        <taxon>Thiotrichales</taxon>
        <taxon>Thiotrichaceae</taxon>
        <taxon>environmental samples</taxon>
    </lineage>
</organism>
<evidence type="ECO:0000256" key="1">
    <source>
        <dbReference type="ARBA" id="ARBA00009018"/>
    </source>
</evidence>
<dbReference type="GO" id="GO:0004140">
    <property type="term" value="F:dephospho-CoA kinase activity"/>
    <property type="evidence" value="ECO:0007669"/>
    <property type="project" value="UniProtKB-UniRule"/>
</dbReference>
<dbReference type="CDD" id="cd02022">
    <property type="entry name" value="DPCK"/>
    <property type="match status" value="1"/>
</dbReference>
<evidence type="ECO:0000313" key="10">
    <source>
        <dbReference type="EMBL" id="CAA6809772.1"/>
    </source>
</evidence>
<dbReference type="FunFam" id="3.40.50.300:FF:000991">
    <property type="entry name" value="Dephospho-CoA kinase"/>
    <property type="match status" value="1"/>
</dbReference>
<keyword evidence="2 8" id="KW-0963">Cytoplasm</keyword>
<dbReference type="GO" id="GO:0015937">
    <property type="term" value="P:coenzyme A biosynthetic process"/>
    <property type="evidence" value="ECO:0007669"/>
    <property type="project" value="UniProtKB-UniRule"/>
</dbReference>
<dbReference type="PANTHER" id="PTHR10695">
    <property type="entry name" value="DEPHOSPHO-COA KINASE-RELATED"/>
    <property type="match status" value="1"/>
</dbReference>